<organism evidence="3 4">
    <name type="scientific">Nocardioides guangzhouensis</name>
    <dbReference type="NCBI Taxonomy" id="2497878"/>
    <lineage>
        <taxon>Bacteria</taxon>
        <taxon>Bacillati</taxon>
        <taxon>Actinomycetota</taxon>
        <taxon>Actinomycetes</taxon>
        <taxon>Propionibacteriales</taxon>
        <taxon>Nocardioidaceae</taxon>
        <taxon>Nocardioides</taxon>
    </lineage>
</organism>
<evidence type="ECO:0000313" key="4">
    <source>
        <dbReference type="Proteomes" id="UP000295198"/>
    </source>
</evidence>
<accession>A0A4Q4ZFH8</accession>
<gene>
    <name evidence="3" type="ORF">EKO23_07825</name>
</gene>
<dbReference type="EMBL" id="SDKM01000009">
    <property type="protein sequence ID" value="RYP86873.1"/>
    <property type="molecule type" value="Genomic_DNA"/>
</dbReference>
<sequence>MARDKTPVGKRAGARRGPRKKASLDRGALGLALAITALVVAWGYLVKTAVDFGSAARGGESGAWGFLALACAGAAACLFVGLILIARLLRKLGITSGGSTTPADEPESRPGGGGGGTSRDQGGRRAAR</sequence>
<feature type="transmembrane region" description="Helical" evidence="2">
    <location>
        <begin position="28"/>
        <end position="46"/>
    </location>
</feature>
<name>A0A4Q4ZFH8_9ACTN</name>
<keyword evidence="4" id="KW-1185">Reference proteome</keyword>
<keyword evidence="2" id="KW-1133">Transmembrane helix</keyword>
<feature type="transmembrane region" description="Helical" evidence="2">
    <location>
        <begin position="66"/>
        <end position="89"/>
    </location>
</feature>
<protein>
    <submittedName>
        <fullName evidence="3">Uncharacterized protein</fullName>
    </submittedName>
</protein>
<evidence type="ECO:0000256" key="1">
    <source>
        <dbReference type="SAM" id="MobiDB-lite"/>
    </source>
</evidence>
<keyword evidence="2" id="KW-0472">Membrane</keyword>
<reference evidence="3 4" key="1">
    <citation type="submission" date="2019-01" db="EMBL/GenBank/DDBJ databases">
        <title>Nocardioides guangzhouensis sp. nov., an actinobacterium isolated from soil.</title>
        <authorList>
            <person name="Fu Y."/>
            <person name="Cai Y."/>
            <person name="Lin Z."/>
            <person name="Chen P."/>
        </authorList>
    </citation>
    <scope>NUCLEOTIDE SEQUENCE [LARGE SCALE GENOMIC DNA]</scope>
    <source>
        <strain evidence="3 4">130</strain>
    </source>
</reference>
<feature type="region of interest" description="Disordered" evidence="1">
    <location>
        <begin position="1"/>
        <end position="20"/>
    </location>
</feature>
<dbReference type="Proteomes" id="UP000295198">
    <property type="component" value="Unassembled WGS sequence"/>
</dbReference>
<comment type="caution">
    <text evidence="3">The sequence shown here is derived from an EMBL/GenBank/DDBJ whole genome shotgun (WGS) entry which is preliminary data.</text>
</comment>
<dbReference type="AlphaFoldDB" id="A0A4Q4ZFH8"/>
<evidence type="ECO:0000256" key="2">
    <source>
        <dbReference type="SAM" id="Phobius"/>
    </source>
</evidence>
<evidence type="ECO:0000313" key="3">
    <source>
        <dbReference type="EMBL" id="RYP86873.1"/>
    </source>
</evidence>
<proteinExistence type="predicted"/>
<dbReference type="RefSeq" id="WP_134715926.1">
    <property type="nucleotide sequence ID" value="NZ_SDKM01000009.1"/>
</dbReference>
<keyword evidence="2" id="KW-0812">Transmembrane</keyword>
<feature type="region of interest" description="Disordered" evidence="1">
    <location>
        <begin position="96"/>
        <end position="128"/>
    </location>
</feature>